<dbReference type="PROSITE" id="PS51784">
    <property type="entry name" value="EXOI_SH3"/>
    <property type="match status" value="1"/>
</dbReference>
<dbReference type="InterPro" id="IPR034747">
    <property type="entry name" value="EXOI_SH3"/>
</dbReference>
<reference evidence="5 6" key="1">
    <citation type="submission" date="2019-02" db="EMBL/GenBank/DDBJ databases">
        <title>Prokaryotic population dynamics and viral predation in marine succession experiment using metagenomics: the confinement effect.</title>
        <authorList>
            <person name="Haro-Moreno J.M."/>
            <person name="Rodriguez-Valera F."/>
            <person name="Lopez-Perez M."/>
        </authorList>
    </citation>
    <scope>NUCLEOTIDE SEQUENCE [LARGE SCALE GENOMIC DNA]</scope>
    <source>
        <strain evidence="5">MED-G161</strain>
    </source>
</reference>
<evidence type="ECO:0000256" key="1">
    <source>
        <dbReference type="ARBA" id="ARBA00022722"/>
    </source>
</evidence>
<dbReference type="InterPro" id="IPR036397">
    <property type="entry name" value="RNaseH_sf"/>
</dbReference>
<dbReference type="GO" id="GO:0008310">
    <property type="term" value="F:single-stranded DNA 3'-5' DNA exonuclease activity"/>
    <property type="evidence" value="ECO:0007669"/>
    <property type="project" value="UniProtKB-EC"/>
</dbReference>
<feature type="domain" description="ExoI C-terminal" evidence="4">
    <location>
        <begin position="343"/>
        <end position="464"/>
    </location>
</feature>
<dbReference type="Proteomes" id="UP000315498">
    <property type="component" value="Unassembled WGS sequence"/>
</dbReference>
<organism evidence="5 6">
    <name type="scientific">SAR86 cluster bacterium</name>
    <dbReference type="NCBI Taxonomy" id="2030880"/>
    <lineage>
        <taxon>Bacteria</taxon>
        <taxon>Pseudomonadati</taxon>
        <taxon>Pseudomonadota</taxon>
        <taxon>Gammaproteobacteria</taxon>
        <taxon>SAR86 cluster</taxon>
    </lineage>
</organism>
<evidence type="ECO:0000313" key="6">
    <source>
        <dbReference type="Proteomes" id="UP000315498"/>
    </source>
</evidence>
<proteinExistence type="predicted"/>
<dbReference type="InterPro" id="IPR012337">
    <property type="entry name" value="RNaseH-like_sf"/>
</dbReference>
<dbReference type="GO" id="GO:0003677">
    <property type="term" value="F:DNA binding"/>
    <property type="evidence" value="ECO:0007669"/>
    <property type="project" value="UniProtKB-KW"/>
</dbReference>
<dbReference type="Pfam" id="PF00929">
    <property type="entry name" value="RNase_T"/>
    <property type="match status" value="1"/>
</dbReference>
<dbReference type="GO" id="GO:0006281">
    <property type="term" value="P:DNA repair"/>
    <property type="evidence" value="ECO:0007669"/>
    <property type="project" value="UniProtKB-KW"/>
</dbReference>
<dbReference type="AlphaFoldDB" id="A0A520MTK7"/>
<dbReference type="SUPFAM" id="SSF53098">
    <property type="entry name" value="Ribonuclease H-like"/>
    <property type="match status" value="1"/>
</dbReference>
<gene>
    <name evidence="5" type="ORF">EVA94_02555</name>
</gene>
<evidence type="ECO:0000259" key="4">
    <source>
        <dbReference type="PROSITE" id="PS51785"/>
    </source>
</evidence>
<keyword evidence="2 5" id="KW-0378">Hydrolase</keyword>
<evidence type="ECO:0000313" key="5">
    <source>
        <dbReference type="EMBL" id="RZO24547.1"/>
    </source>
</evidence>
<dbReference type="Pfam" id="PF26016">
    <property type="entry name" value="ExoI_C"/>
    <property type="match status" value="1"/>
</dbReference>
<feature type="domain" description="ExoI SH3-like" evidence="3">
    <location>
        <begin position="197"/>
        <end position="338"/>
    </location>
</feature>
<dbReference type="Gene3D" id="3.30.1520.20">
    <property type="entry name" value="Exonuclease ExoI, domain 2"/>
    <property type="match status" value="1"/>
</dbReference>
<evidence type="ECO:0000259" key="3">
    <source>
        <dbReference type="PROSITE" id="PS51784"/>
    </source>
</evidence>
<keyword evidence="2 5" id="KW-0269">Exonuclease</keyword>
<dbReference type="Gene3D" id="3.30.420.10">
    <property type="entry name" value="Ribonuclease H-like superfamily/Ribonuclease H"/>
    <property type="match status" value="1"/>
</dbReference>
<dbReference type="GO" id="GO:0046872">
    <property type="term" value="F:metal ion binding"/>
    <property type="evidence" value="ECO:0007669"/>
    <property type="project" value="UniProtKB-KW"/>
</dbReference>
<evidence type="ECO:0000256" key="2">
    <source>
        <dbReference type="ARBA" id="ARBA00022839"/>
    </source>
</evidence>
<keyword evidence="1" id="KW-0540">Nuclease</keyword>
<dbReference type="InterPro" id="IPR013520">
    <property type="entry name" value="Ribonucl_H"/>
</dbReference>
<dbReference type="InterPro" id="IPR058561">
    <property type="entry name" value="Exonuc_1_C"/>
</dbReference>
<comment type="caution">
    <text evidence="5">The sequence shown here is derived from an EMBL/GenBank/DDBJ whole genome shotgun (WGS) entry which is preliminary data.</text>
</comment>
<dbReference type="PROSITE" id="PS51785">
    <property type="entry name" value="EXOI_C"/>
    <property type="match status" value="1"/>
</dbReference>
<dbReference type="Gene3D" id="1.20.1280.70">
    <property type="entry name" value="Exonuclease ExoI, domain 3"/>
    <property type="match status" value="1"/>
</dbReference>
<sequence length="465" mass="53774">MPSNLIFYDTETTGIHKDFSQIIQCGSIFTDSLLNTKDEQNIGSAPLPWVIPQPKAMLTNKKINSFKSNVSHYQMMKDIQQQWKEWCADNPSVFVTYNGHAFDEELIRRQFWCNLLEPYITNTNQNGRLDLMLMIHNIAPFFSDEISIPFFEEGPTLSIKLEHLAKEHGIDVSDAHDAISDCKFMIGLCEVIKEKIPEVFDSFLNISTKEGVKNLLYSSDFLALGEVYRRHPFKYPVVMCGGDNSRPNDICFFDLSFDPEEICDLDFTEINKLIQSGGRDSPLKKYKINKTIPICSHKHLTRNNHFDIEHSELQRRAEMVSANKDFQTKVSQAMQDRIMNFPEPTYVEGTIYSGGFPSYKDKDLMQEFHLSDDVEQLVKISRNFEDERFRLLAERIICTKYKTDIPEDIGNRYADLLHERISTEGKWGSVDKSLQEIEKLLDENNNEEDKEILLATKDHISSMTL</sequence>
<dbReference type="InterPro" id="IPR038649">
    <property type="entry name" value="EXOI_SH3_sf"/>
</dbReference>
<protein>
    <submittedName>
        <fullName evidence="5">Exonuclease</fullName>
    </submittedName>
</protein>
<dbReference type="EMBL" id="SHBG01000018">
    <property type="protein sequence ID" value="RZO24547.1"/>
    <property type="molecule type" value="Genomic_DNA"/>
</dbReference>
<accession>A0A520MTK7</accession>
<name>A0A520MTK7_9GAMM</name>